<comment type="similarity">
    <text evidence="2">Belongs to the wax synthase family.</text>
</comment>
<comment type="subcellular location">
    <subcellularLocation>
        <location evidence="1">Membrane</location>
        <topology evidence="1">Multi-pass membrane protein</topology>
    </subcellularLocation>
</comment>
<sequence length="536" mass="60804">MLPPGLKTAKEVKQYYDGVYEQHLASGQYYPFLYPWATIGFGVVLIYLLIDHRRSPTLRSLRRPLFGFLCAFSAWCILTNKARSSAAAYGVGLISAWGTLWTGAIMFFNDCQTDFKRIERADSNALKMNSKDSHSNGSLSNGSVYKHAEASVKEHEELLSKLDRIATQGPYQRRGPLFWQEYPTTPFIERLDWVLDAFCAFRGTGWTFSTHGLPPLPPSVTAELTNTTPTTTPDPLIITSRSGIRRFTTRRTLLKDCLTRLTIGFFALDAIKTLMHLDAYFWGYMDASAPAWFPSTSPVLLKAYRLLLSLFGIHCALLQIFHMGPVFFSLLPLGLRSEPWMNPPDFYGNYSAVWEKGLAGWWGSWWHQTFRYAFEAPATRLLEALNIDKRSQKGKLISLFVAFGLSGSLHACGSYTQLGDTRPLMGPFRFFILQAIGIVIQMQVTQYFKNIGITDKTPRLIRQLGNFLFVNIWMYFTAPLLVDDFAKGGVWLYEPLAISPLRLLGFGAADDNGYDLWHGLVFWRTGKHWWDTGIAF</sequence>
<evidence type="ECO:0000256" key="3">
    <source>
        <dbReference type="ARBA" id="ARBA00022679"/>
    </source>
</evidence>
<evidence type="ECO:0000256" key="7">
    <source>
        <dbReference type="SAM" id="Phobius"/>
    </source>
</evidence>
<name>A0ABR0EJD5_ZASCE</name>
<evidence type="ECO:0000256" key="6">
    <source>
        <dbReference type="ARBA" id="ARBA00023136"/>
    </source>
</evidence>
<evidence type="ECO:0000256" key="5">
    <source>
        <dbReference type="ARBA" id="ARBA00022989"/>
    </source>
</evidence>
<feature type="transmembrane region" description="Helical" evidence="7">
    <location>
        <begin position="86"/>
        <end position="108"/>
    </location>
</feature>
<keyword evidence="6 7" id="KW-0472">Membrane</keyword>
<feature type="transmembrane region" description="Helical" evidence="7">
    <location>
        <begin position="303"/>
        <end position="331"/>
    </location>
</feature>
<gene>
    <name evidence="9" type="ORF">PRZ48_007110</name>
</gene>
<dbReference type="Proteomes" id="UP001305779">
    <property type="component" value="Unassembled WGS sequence"/>
</dbReference>
<dbReference type="InterPro" id="IPR044851">
    <property type="entry name" value="Wax_synthase"/>
</dbReference>
<keyword evidence="4 7" id="KW-0812">Transmembrane</keyword>
<feature type="transmembrane region" description="Helical" evidence="7">
    <location>
        <begin position="460"/>
        <end position="482"/>
    </location>
</feature>
<dbReference type="PANTHER" id="PTHR31595:SF67">
    <property type="entry name" value="WAX SYNTHASE DOMAIN-CONTAINING PROTEIN"/>
    <property type="match status" value="1"/>
</dbReference>
<feature type="transmembrane region" description="Helical" evidence="7">
    <location>
        <begin position="396"/>
        <end position="416"/>
    </location>
</feature>
<organism evidence="9 10">
    <name type="scientific">Zasmidium cellare</name>
    <name type="common">Wine cellar mold</name>
    <name type="synonym">Racodium cellare</name>
    <dbReference type="NCBI Taxonomy" id="395010"/>
    <lineage>
        <taxon>Eukaryota</taxon>
        <taxon>Fungi</taxon>
        <taxon>Dikarya</taxon>
        <taxon>Ascomycota</taxon>
        <taxon>Pezizomycotina</taxon>
        <taxon>Dothideomycetes</taxon>
        <taxon>Dothideomycetidae</taxon>
        <taxon>Mycosphaerellales</taxon>
        <taxon>Mycosphaerellaceae</taxon>
        <taxon>Zasmidium</taxon>
    </lineage>
</organism>
<dbReference type="PANTHER" id="PTHR31595">
    <property type="entry name" value="LONG-CHAIN-ALCOHOL O-FATTY-ACYLTRANSFERASE 3-RELATED"/>
    <property type="match status" value="1"/>
</dbReference>
<keyword evidence="5 7" id="KW-1133">Transmembrane helix</keyword>
<comment type="caution">
    <text evidence="9">The sequence shown here is derived from an EMBL/GenBank/DDBJ whole genome shotgun (WGS) entry which is preliminary data.</text>
</comment>
<dbReference type="EMBL" id="JAXOVC010000005">
    <property type="protein sequence ID" value="KAK4501303.1"/>
    <property type="molecule type" value="Genomic_DNA"/>
</dbReference>
<keyword evidence="3" id="KW-0808">Transferase</keyword>
<evidence type="ECO:0000256" key="2">
    <source>
        <dbReference type="ARBA" id="ARBA00007282"/>
    </source>
</evidence>
<accession>A0ABR0EJD5</accession>
<keyword evidence="10" id="KW-1185">Reference proteome</keyword>
<evidence type="ECO:0000313" key="9">
    <source>
        <dbReference type="EMBL" id="KAK4501303.1"/>
    </source>
</evidence>
<proteinExistence type="inferred from homology"/>
<dbReference type="Pfam" id="PF13813">
    <property type="entry name" value="MBOAT_2"/>
    <property type="match status" value="1"/>
</dbReference>
<reference evidence="9 10" key="1">
    <citation type="journal article" date="2023" name="G3 (Bethesda)">
        <title>A chromosome-level genome assembly of Zasmidium syzygii isolated from banana leaves.</title>
        <authorList>
            <person name="van Westerhoven A.C."/>
            <person name="Mehrabi R."/>
            <person name="Talebi R."/>
            <person name="Steentjes M.B.F."/>
            <person name="Corcolon B."/>
            <person name="Chong P.A."/>
            <person name="Kema G.H.J."/>
            <person name="Seidl M.F."/>
        </authorList>
    </citation>
    <scope>NUCLEOTIDE SEQUENCE [LARGE SCALE GENOMIC DNA]</scope>
    <source>
        <strain evidence="9 10">P124</strain>
    </source>
</reference>
<evidence type="ECO:0000313" key="10">
    <source>
        <dbReference type="Proteomes" id="UP001305779"/>
    </source>
</evidence>
<dbReference type="InterPro" id="IPR032805">
    <property type="entry name" value="Wax_synthase_dom"/>
</dbReference>
<evidence type="ECO:0000256" key="1">
    <source>
        <dbReference type="ARBA" id="ARBA00004141"/>
    </source>
</evidence>
<feature type="domain" description="Wax synthase" evidence="8">
    <location>
        <begin position="344"/>
        <end position="432"/>
    </location>
</feature>
<protein>
    <recommendedName>
        <fullName evidence="8">Wax synthase domain-containing protein</fullName>
    </recommendedName>
</protein>
<evidence type="ECO:0000259" key="8">
    <source>
        <dbReference type="Pfam" id="PF13813"/>
    </source>
</evidence>
<feature type="transmembrane region" description="Helical" evidence="7">
    <location>
        <begin position="32"/>
        <end position="50"/>
    </location>
</feature>
<feature type="transmembrane region" description="Helical" evidence="7">
    <location>
        <begin position="428"/>
        <end position="448"/>
    </location>
</feature>
<evidence type="ECO:0000256" key="4">
    <source>
        <dbReference type="ARBA" id="ARBA00022692"/>
    </source>
</evidence>